<dbReference type="GO" id="GO:0046872">
    <property type="term" value="F:metal ion binding"/>
    <property type="evidence" value="ECO:0007669"/>
    <property type="project" value="UniProtKB-KW"/>
</dbReference>
<dbReference type="PANTHER" id="PTHR11136:SF0">
    <property type="entry name" value="DIHYDROFOLATE SYNTHETASE-RELATED"/>
    <property type="match status" value="1"/>
</dbReference>
<evidence type="ECO:0000256" key="3">
    <source>
        <dbReference type="ARBA" id="ARBA00022723"/>
    </source>
</evidence>
<keyword evidence="3" id="KW-0479">Metal-binding</keyword>
<dbReference type="InterPro" id="IPR036565">
    <property type="entry name" value="Mur-like_cat_sf"/>
</dbReference>
<evidence type="ECO:0000256" key="4">
    <source>
        <dbReference type="ARBA" id="ARBA00022741"/>
    </source>
</evidence>
<keyword evidence="5" id="KW-0067">ATP-binding</keyword>
<dbReference type="GO" id="GO:0005524">
    <property type="term" value="F:ATP binding"/>
    <property type="evidence" value="ECO:0007669"/>
    <property type="project" value="UniProtKB-KW"/>
</dbReference>
<dbReference type="Pfam" id="PF08245">
    <property type="entry name" value="Mur_ligase_M"/>
    <property type="match status" value="1"/>
</dbReference>
<dbReference type="AlphaFoldDB" id="A0ABD1H2Q5"/>
<dbReference type="Gene3D" id="3.90.190.20">
    <property type="entry name" value="Mur ligase, C-terminal domain"/>
    <property type="match status" value="1"/>
</dbReference>
<dbReference type="InterPro" id="IPR013221">
    <property type="entry name" value="Mur_ligase_cen"/>
</dbReference>
<comment type="similarity">
    <text evidence="1">Belongs to the folylpolyglutamate synthase family.</text>
</comment>
<dbReference type="EMBL" id="JBEAFC010000007">
    <property type="protein sequence ID" value="KAL1550699.1"/>
    <property type="molecule type" value="Genomic_DNA"/>
</dbReference>
<keyword evidence="9" id="KW-1185">Reference proteome</keyword>
<dbReference type="NCBIfam" id="TIGR01499">
    <property type="entry name" value="folC"/>
    <property type="match status" value="1"/>
</dbReference>
<reference evidence="8 9" key="1">
    <citation type="submission" date="2024-06" db="EMBL/GenBank/DDBJ databases">
        <title>A chromosome level genome sequence of Diviner's sage (Salvia divinorum).</title>
        <authorList>
            <person name="Ford S.A."/>
            <person name="Ro D.-K."/>
            <person name="Ness R.W."/>
            <person name="Phillips M.A."/>
        </authorList>
    </citation>
    <scope>NUCLEOTIDE SEQUENCE [LARGE SCALE GENOMIC DNA]</scope>
    <source>
        <strain evidence="8">SAF-2024a</strain>
        <tissue evidence="8">Leaf</tissue>
    </source>
</reference>
<sequence>MSQALPASPFLCVGIKFAQIPIMKVSSIACRFTALLLRPNNPLFAKSRALPCASCRRLSTASSEAPEMDAFMEKLKNYEKIGVPKGAGTDSCDGFDLGRMRRLLHTLGNPQSKFKALHIAGTKGKGSTAAFISSILRAEGYSVGCYTSPHIRSIRERITLGTSGEAVSGKSLDSHFHKIKDELDIAIEREKGHLSQFEVFTAIALSLFAEERVQFAVVEAGLGGARDATNVFTSSDLAAAIITNIGEEHLAALGGSLQSIAVAKSGIIKEERPLVLGGPFLPHIESMIRDKALSLCSPVVSASDPGNRSVLKGFSGAYQVPHQLCDILLMIESDLHVSIELFDLQLRLLGTHQLQNAVTATCAALCLREQGWRLSDTSIRAGLESAYLVGRSQFLTSKEADKLGLPGATILLDGAHTKESAQALFDMVNMAYCDARLVVVVAMANDKDHTGFARALLSRGCLEAVCFTEVDIAGDRSRTTSSSVLKCSWIKACREMDVGFLDCRAANYELIEDQFPESSRNMGSESILFVEGSLVDSIRFGHEVLGAKSATGSGIIVVTGSLHIVSAVLGCLET</sequence>
<name>A0ABD1H2Q5_SALDI</name>
<dbReference type="InterPro" id="IPR001645">
    <property type="entry name" value="Folylpolyglutamate_synth"/>
</dbReference>
<dbReference type="Gene3D" id="3.40.1190.10">
    <property type="entry name" value="Mur-like, catalytic domain"/>
    <property type="match status" value="1"/>
</dbReference>
<evidence type="ECO:0000256" key="5">
    <source>
        <dbReference type="ARBA" id="ARBA00022840"/>
    </source>
</evidence>
<evidence type="ECO:0000256" key="2">
    <source>
        <dbReference type="ARBA" id="ARBA00022598"/>
    </source>
</evidence>
<keyword evidence="6" id="KW-0460">Magnesium</keyword>
<dbReference type="Proteomes" id="UP001567538">
    <property type="component" value="Unassembled WGS sequence"/>
</dbReference>
<evidence type="ECO:0000259" key="7">
    <source>
        <dbReference type="Pfam" id="PF08245"/>
    </source>
</evidence>
<dbReference type="EC" id="6.3.2.12" evidence="8"/>
<dbReference type="PROSITE" id="PS01011">
    <property type="entry name" value="FOLYLPOLYGLU_SYNT_1"/>
    <property type="match status" value="1"/>
</dbReference>
<keyword evidence="2 8" id="KW-0436">Ligase</keyword>
<accession>A0ABD1H2Q5</accession>
<gene>
    <name evidence="8" type="ORF">AAHA92_18629</name>
</gene>
<organism evidence="8 9">
    <name type="scientific">Salvia divinorum</name>
    <name type="common">Maria pastora</name>
    <name type="synonym">Diviner's sage</name>
    <dbReference type="NCBI Taxonomy" id="28513"/>
    <lineage>
        <taxon>Eukaryota</taxon>
        <taxon>Viridiplantae</taxon>
        <taxon>Streptophyta</taxon>
        <taxon>Embryophyta</taxon>
        <taxon>Tracheophyta</taxon>
        <taxon>Spermatophyta</taxon>
        <taxon>Magnoliopsida</taxon>
        <taxon>eudicotyledons</taxon>
        <taxon>Gunneridae</taxon>
        <taxon>Pentapetalae</taxon>
        <taxon>asterids</taxon>
        <taxon>lamiids</taxon>
        <taxon>Lamiales</taxon>
        <taxon>Lamiaceae</taxon>
        <taxon>Nepetoideae</taxon>
        <taxon>Mentheae</taxon>
        <taxon>Salviinae</taxon>
        <taxon>Salvia</taxon>
        <taxon>Salvia subgen. Calosphace</taxon>
    </lineage>
</organism>
<proteinExistence type="inferred from homology"/>
<evidence type="ECO:0000256" key="6">
    <source>
        <dbReference type="ARBA" id="ARBA00022842"/>
    </source>
</evidence>
<evidence type="ECO:0000313" key="9">
    <source>
        <dbReference type="Proteomes" id="UP001567538"/>
    </source>
</evidence>
<dbReference type="InterPro" id="IPR018109">
    <property type="entry name" value="Folylpolyglutamate_synth_CS"/>
</dbReference>
<dbReference type="SUPFAM" id="SSF53623">
    <property type="entry name" value="MurD-like peptide ligases, catalytic domain"/>
    <property type="match status" value="1"/>
</dbReference>
<evidence type="ECO:0000313" key="8">
    <source>
        <dbReference type="EMBL" id="KAL1550699.1"/>
    </source>
</evidence>
<dbReference type="PANTHER" id="PTHR11136">
    <property type="entry name" value="FOLYLPOLYGLUTAMATE SYNTHASE-RELATED"/>
    <property type="match status" value="1"/>
</dbReference>
<evidence type="ECO:0000256" key="1">
    <source>
        <dbReference type="ARBA" id="ARBA00008276"/>
    </source>
</evidence>
<protein>
    <submittedName>
        <fullName evidence="8">Dihydrofolate synthase</fullName>
        <ecNumber evidence="8">6.3.2.12</ecNumber>
    </submittedName>
</protein>
<comment type="caution">
    <text evidence="8">The sequence shown here is derived from an EMBL/GenBank/DDBJ whole genome shotgun (WGS) entry which is preliminary data.</text>
</comment>
<dbReference type="InterPro" id="IPR036615">
    <property type="entry name" value="Mur_ligase_C_dom_sf"/>
</dbReference>
<dbReference type="SUPFAM" id="SSF53244">
    <property type="entry name" value="MurD-like peptide ligases, peptide-binding domain"/>
    <property type="match status" value="1"/>
</dbReference>
<dbReference type="GO" id="GO:0008841">
    <property type="term" value="F:dihydrofolate synthase activity"/>
    <property type="evidence" value="ECO:0007669"/>
    <property type="project" value="UniProtKB-EC"/>
</dbReference>
<keyword evidence="4" id="KW-0547">Nucleotide-binding</keyword>
<feature type="domain" description="Mur ligase central" evidence="7">
    <location>
        <begin position="119"/>
        <end position="364"/>
    </location>
</feature>